<protein>
    <submittedName>
        <fullName evidence="2">Uncharacterized protein</fullName>
    </submittedName>
</protein>
<gene>
    <name evidence="2" type="ORF">CALVIDRAFT_403754</name>
</gene>
<name>A0A167PUP8_CALVF</name>
<dbReference type="AlphaFoldDB" id="A0A167PUP8"/>
<sequence length="100" mass="11531">MFGKRVEGRLEEPRCTFGSGCLMLLYHPPRYHVAVRVFGAVLVFFINILPTILLTPLPLFLRINIVPAPMKRVHLQNRTRHAETRSTRYDMNLKVNGADQ</sequence>
<feature type="transmembrane region" description="Helical" evidence="1">
    <location>
        <begin position="33"/>
        <end position="61"/>
    </location>
</feature>
<keyword evidence="3" id="KW-1185">Reference proteome</keyword>
<keyword evidence="1" id="KW-0472">Membrane</keyword>
<keyword evidence="1" id="KW-0812">Transmembrane</keyword>
<proteinExistence type="predicted"/>
<keyword evidence="1" id="KW-1133">Transmembrane helix</keyword>
<organism evidence="2 3">
    <name type="scientific">Calocera viscosa (strain TUFC12733)</name>
    <dbReference type="NCBI Taxonomy" id="1330018"/>
    <lineage>
        <taxon>Eukaryota</taxon>
        <taxon>Fungi</taxon>
        <taxon>Dikarya</taxon>
        <taxon>Basidiomycota</taxon>
        <taxon>Agaricomycotina</taxon>
        <taxon>Dacrymycetes</taxon>
        <taxon>Dacrymycetales</taxon>
        <taxon>Dacrymycetaceae</taxon>
        <taxon>Calocera</taxon>
    </lineage>
</organism>
<evidence type="ECO:0000256" key="1">
    <source>
        <dbReference type="SAM" id="Phobius"/>
    </source>
</evidence>
<dbReference type="EMBL" id="KV417273">
    <property type="protein sequence ID" value="KZO99137.1"/>
    <property type="molecule type" value="Genomic_DNA"/>
</dbReference>
<reference evidence="2 3" key="1">
    <citation type="journal article" date="2016" name="Mol. Biol. Evol.">
        <title>Comparative Genomics of Early-Diverging Mushroom-Forming Fungi Provides Insights into the Origins of Lignocellulose Decay Capabilities.</title>
        <authorList>
            <person name="Nagy L.G."/>
            <person name="Riley R."/>
            <person name="Tritt A."/>
            <person name="Adam C."/>
            <person name="Daum C."/>
            <person name="Floudas D."/>
            <person name="Sun H."/>
            <person name="Yadav J.S."/>
            <person name="Pangilinan J."/>
            <person name="Larsson K.H."/>
            <person name="Matsuura K."/>
            <person name="Barry K."/>
            <person name="Labutti K."/>
            <person name="Kuo R."/>
            <person name="Ohm R.A."/>
            <person name="Bhattacharya S.S."/>
            <person name="Shirouzu T."/>
            <person name="Yoshinaga Y."/>
            <person name="Martin F.M."/>
            <person name="Grigoriev I.V."/>
            <person name="Hibbett D.S."/>
        </authorList>
    </citation>
    <scope>NUCLEOTIDE SEQUENCE [LARGE SCALE GENOMIC DNA]</scope>
    <source>
        <strain evidence="2 3">TUFC12733</strain>
    </source>
</reference>
<dbReference type="Proteomes" id="UP000076738">
    <property type="component" value="Unassembled WGS sequence"/>
</dbReference>
<accession>A0A167PUP8</accession>
<evidence type="ECO:0000313" key="3">
    <source>
        <dbReference type="Proteomes" id="UP000076738"/>
    </source>
</evidence>
<evidence type="ECO:0000313" key="2">
    <source>
        <dbReference type="EMBL" id="KZO99137.1"/>
    </source>
</evidence>